<feature type="domain" description="DEAD-box RNA helicase Q" evidence="10">
    <location>
        <begin position="22"/>
        <end position="50"/>
    </location>
</feature>
<dbReference type="OMA" id="GCYLGHS"/>
<feature type="region of interest" description="Disordered" evidence="7">
    <location>
        <begin position="293"/>
        <end position="323"/>
    </location>
</feature>
<dbReference type="AlphaFoldDB" id="A0A078A466"/>
<dbReference type="SUPFAM" id="SSF52540">
    <property type="entry name" value="P-loop containing nucleoside triphosphate hydrolases"/>
    <property type="match status" value="1"/>
</dbReference>
<evidence type="ECO:0000256" key="5">
    <source>
        <dbReference type="PROSITE-ProRule" id="PRU00552"/>
    </source>
</evidence>
<evidence type="ECO:0000256" key="1">
    <source>
        <dbReference type="ARBA" id="ARBA00022741"/>
    </source>
</evidence>
<dbReference type="SMART" id="SM00490">
    <property type="entry name" value="HELICc"/>
    <property type="match status" value="1"/>
</dbReference>
<dbReference type="InterPro" id="IPR000629">
    <property type="entry name" value="RNA-helicase_DEAD-box_CS"/>
</dbReference>
<dbReference type="PROSITE" id="PS51194">
    <property type="entry name" value="HELICASE_CTER"/>
    <property type="match status" value="1"/>
</dbReference>
<dbReference type="GO" id="GO:0003676">
    <property type="term" value="F:nucleic acid binding"/>
    <property type="evidence" value="ECO:0007669"/>
    <property type="project" value="InterPro"/>
</dbReference>
<dbReference type="GO" id="GO:0003724">
    <property type="term" value="F:RNA helicase activity"/>
    <property type="evidence" value="ECO:0007669"/>
    <property type="project" value="InterPro"/>
</dbReference>
<feature type="compositionally biased region" description="Acidic residues" evidence="7">
    <location>
        <begin position="293"/>
        <end position="302"/>
    </location>
</feature>
<dbReference type="PROSITE" id="PS00039">
    <property type="entry name" value="DEAD_ATP_HELICASE"/>
    <property type="match status" value="1"/>
</dbReference>
<dbReference type="InParanoid" id="A0A078A466"/>
<dbReference type="Proteomes" id="UP000039865">
    <property type="component" value="Unassembled WGS sequence"/>
</dbReference>
<dbReference type="OrthoDB" id="4310724at2759"/>
<accession>A0A078A466</accession>
<feature type="short sequence motif" description="Q motif" evidence="5">
    <location>
        <begin position="22"/>
        <end position="50"/>
    </location>
</feature>
<feature type="compositionally biased region" description="Basic residues" evidence="7">
    <location>
        <begin position="742"/>
        <end position="764"/>
    </location>
</feature>
<dbReference type="GO" id="GO:0005524">
    <property type="term" value="F:ATP binding"/>
    <property type="evidence" value="ECO:0007669"/>
    <property type="project" value="UniProtKB-KW"/>
</dbReference>
<dbReference type="PANTHER" id="PTHR47959:SF24">
    <property type="entry name" value="ATP-DEPENDENT RNA HELICASE"/>
    <property type="match status" value="1"/>
</dbReference>
<gene>
    <name evidence="11" type="primary">Contig12481.g13314</name>
    <name evidence="11" type="ORF">STYLEM_4534</name>
</gene>
<evidence type="ECO:0000256" key="2">
    <source>
        <dbReference type="ARBA" id="ARBA00022801"/>
    </source>
</evidence>
<dbReference type="EMBL" id="CCKQ01004389">
    <property type="protein sequence ID" value="CDW75544.1"/>
    <property type="molecule type" value="Genomic_DNA"/>
</dbReference>
<dbReference type="PANTHER" id="PTHR47959">
    <property type="entry name" value="ATP-DEPENDENT RNA HELICASE RHLE-RELATED"/>
    <property type="match status" value="1"/>
</dbReference>
<reference evidence="11 12" key="1">
    <citation type="submission" date="2014-06" db="EMBL/GenBank/DDBJ databases">
        <authorList>
            <person name="Swart Estienne"/>
        </authorList>
    </citation>
    <scope>NUCLEOTIDE SEQUENCE [LARGE SCALE GENOMIC DNA]</scope>
    <source>
        <strain evidence="11 12">130c</strain>
    </source>
</reference>
<evidence type="ECO:0000259" key="8">
    <source>
        <dbReference type="PROSITE" id="PS51192"/>
    </source>
</evidence>
<keyword evidence="1 6" id="KW-0547">Nucleotide-binding</keyword>
<feature type="domain" description="Helicase ATP-binding" evidence="8">
    <location>
        <begin position="53"/>
        <end position="248"/>
    </location>
</feature>
<evidence type="ECO:0000259" key="10">
    <source>
        <dbReference type="PROSITE" id="PS51195"/>
    </source>
</evidence>
<dbReference type="GO" id="GO:0005829">
    <property type="term" value="C:cytosol"/>
    <property type="evidence" value="ECO:0007669"/>
    <property type="project" value="TreeGrafter"/>
</dbReference>
<dbReference type="CDD" id="cd18787">
    <property type="entry name" value="SF2_C_DEAD"/>
    <property type="match status" value="1"/>
</dbReference>
<dbReference type="Pfam" id="PF00271">
    <property type="entry name" value="Helicase_C"/>
    <property type="match status" value="1"/>
</dbReference>
<evidence type="ECO:0000256" key="3">
    <source>
        <dbReference type="ARBA" id="ARBA00022806"/>
    </source>
</evidence>
<protein>
    <submittedName>
        <fullName evidence="11">Atp-dependent rna helicase ddx24</fullName>
    </submittedName>
</protein>
<dbReference type="InterPro" id="IPR050079">
    <property type="entry name" value="DEAD_box_RNA_helicase"/>
</dbReference>
<name>A0A078A466_STYLE</name>
<keyword evidence="4 6" id="KW-0067">ATP-binding</keyword>
<dbReference type="Gene3D" id="3.40.50.300">
    <property type="entry name" value="P-loop containing nucleotide triphosphate hydrolases"/>
    <property type="match status" value="2"/>
</dbReference>
<keyword evidence="2 6" id="KW-0378">Hydrolase</keyword>
<evidence type="ECO:0000256" key="7">
    <source>
        <dbReference type="SAM" id="MobiDB-lite"/>
    </source>
</evidence>
<evidence type="ECO:0000256" key="4">
    <source>
        <dbReference type="ARBA" id="ARBA00022840"/>
    </source>
</evidence>
<dbReference type="SMART" id="SM00487">
    <property type="entry name" value="DEXDc"/>
    <property type="match status" value="1"/>
</dbReference>
<keyword evidence="3 6" id="KW-0347">Helicase</keyword>
<evidence type="ECO:0000259" key="9">
    <source>
        <dbReference type="PROSITE" id="PS51194"/>
    </source>
</evidence>
<feature type="compositionally biased region" description="Basic and acidic residues" evidence="7">
    <location>
        <begin position="303"/>
        <end position="313"/>
    </location>
</feature>
<dbReference type="Pfam" id="PF00270">
    <property type="entry name" value="DEAD"/>
    <property type="match status" value="1"/>
</dbReference>
<sequence>MEDHEEVIETQVPQISKKQALKNWMQFEMSEEIAEALVANKFMQPTEVQSQSLVYLNAHVDMVIAAKTGQGKTLCFGIPILDLLCKRLIKEAESDDVEEYKSIKALIMSPTRELAIQIKDHIQAVVPVQYQEKIKLCPLVGGMSVQKQERLLSYNPTVIIATPGRLWELLNERMNPYLQSELPMIDVLVLDEADRMIEDGHFKEMKYILDYVYSKRVEFKKLRILKTKVSQQEVTPEEQEKRKKIKEEVLTKTQKRKNDFVVKQIESARGVKFDMSKVVDLYDESEMLDEINPEDLLIDDQDKEEKKEEDKTGNSKKKRLSQHQIALEQEEKFAKEYKKMGGIQHIICSATMTIDPSGRITPKKAKKLKKQGHNKQESINTLEQLCKTLRFRSKQPKVIDLTEEERMPATLKEYAIKCEQKEKDLYVYYFLRQKSAESCIIFSNSITCTKRISSLLSFLKIPNNCLHSKMQQRQRLKNLDRFKSQVQAIESGVSTNSAVLVCTDVAARGLDIPYVQNVVHYQCPFNAEIYIHRCGRTARIGREGESLALLAAEDEKNFKIIRKVLKKDTSTIEMFSVSYYQLSKLEPLVEAAKEFESVLHRTTKEEKSASWMLKMAKQADLQLDDEDEKTILGLDENGASKKKKKKEIKAPIDIFDTDLAKLERLQDGEGARHKTKQLSKVQQMKSRYDNLKSQEQFKKISNSSFLTPEAASYLNELIKKNQTNVDQELVFAGQHSENVGPKKFKRKEKFTSRYKNRTKKRRRN</sequence>
<dbReference type="PROSITE" id="PS51195">
    <property type="entry name" value="Q_MOTIF"/>
    <property type="match status" value="1"/>
</dbReference>
<dbReference type="InterPro" id="IPR011545">
    <property type="entry name" value="DEAD/DEAH_box_helicase_dom"/>
</dbReference>
<dbReference type="GO" id="GO:0016787">
    <property type="term" value="F:hydrolase activity"/>
    <property type="evidence" value="ECO:0007669"/>
    <property type="project" value="UniProtKB-KW"/>
</dbReference>
<dbReference type="InterPro" id="IPR014014">
    <property type="entry name" value="RNA_helicase_DEAD_Q_motif"/>
</dbReference>
<comment type="similarity">
    <text evidence="6">Belongs to the DEAD box helicase family.</text>
</comment>
<evidence type="ECO:0000256" key="6">
    <source>
        <dbReference type="RuleBase" id="RU000492"/>
    </source>
</evidence>
<dbReference type="InterPro" id="IPR027417">
    <property type="entry name" value="P-loop_NTPase"/>
</dbReference>
<evidence type="ECO:0000313" key="11">
    <source>
        <dbReference type="EMBL" id="CDW75544.1"/>
    </source>
</evidence>
<dbReference type="FunCoup" id="A0A078A466">
    <property type="interactions" value="97"/>
</dbReference>
<proteinExistence type="inferred from homology"/>
<dbReference type="InterPro" id="IPR014001">
    <property type="entry name" value="Helicase_ATP-bd"/>
</dbReference>
<dbReference type="InterPro" id="IPR001650">
    <property type="entry name" value="Helicase_C-like"/>
</dbReference>
<feature type="domain" description="Helicase C-terminal" evidence="9">
    <location>
        <begin position="410"/>
        <end position="586"/>
    </location>
</feature>
<feature type="region of interest" description="Disordered" evidence="7">
    <location>
        <begin position="734"/>
        <end position="764"/>
    </location>
</feature>
<keyword evidence="12" id="KW-1185">Reference proteome</keyword>
<evidence type="ECO:0000313" key="12">
    <source>
        <dbReference type="Proteomes" id="UP000039865"/>
    </source>
</evidence>
<dbReference type="PROSITE" id="PS51192">
    <property type="entry name" value="HELICASE_ATP_BIND_1"/>
    <property type="match status" value="1"/>
</dbReference>
<organism evidence="11 12">
    <name type="scientific">Stylonychia lemnae</name>
    <name type="common">Ciliate</name>
    <dbReference type="NCBI Taxonomy" id="5949"/>
    <lineage>
        <taxon>Eukaryota</taxon>
        <taxon>Sar</taxon>
        <taxon>Alveolata</taxon>
        <taxon>Ciliophora</taxon>
        <taxon>Intramacronucleata</taxon>
        <taxon>Spirotrichea</taxon>
        <taxon>Stichotrichia</taxon>
        <taxon>Sporadotrichida</taxon>
        <taxon>Oxytrichidae</taxon>
        <taxon>Stylonychinae</taxon>
        <taxon>Stylonychia</taxon>
    </lineage>
</organism>